<reference evidence="2" key="2">
    <citation type="submission" date="2020-11" db="EMBL/GenBank/DDBJ databases">
        <authorList>
            <consortium name="DOE Joint Genome Institute"/>
            <person name="Kuo A."/>
            <person name="Miyauchi S."/>
            <person name="Kiss E."/>
            <person name="Drula E."/>
            <person name="Kohler A."/>
            <person name="Sanchez-Garcia M."/>
            <person name="Andreopoulos B."/>
            <person name="Barry K.W."/>
            <person name="Bonito G."/>
            <person name="Buee M."/>
            <person name="Carver A."/>
            <person name="Chen C."/>
            <person name="Cichocki N."/>
            <person name="Clum A."/>
            <person name="Culley D."/>
            <person name="Crous P.W."/>
            <person name="Fauchery L."/>
            <person name="Girlanda M."/>
            <person name="Hayes R."/>
            <person name="Keri Z."/>
            <person name="Labutti K."/>
            <person name="Lipzen A."/>
            <person name="Lombard V."/>
            <person name="Magnuson J."/>
            <person name="Maillard F."/>
            <person name="Morin E."/>
            <person name="Murat C."/>
            <person name="Nolan M."/>
            <person name="Ohm R."/>
            <person name="Pangilinan J."/>
            <person name="Pereira M."/>
            <person name="Perotto S."/>
            <person name="Peter M."/>
            <person name="Riley R."/>
            <person name="Sitrit Y."/>
            <person name="Stielow B."/>
            <person name="Szollosi G."/>
            <person name="Zifcakova L."/>
            <person name="Stursova M."/>
            <person name="Spatafora J.W."/>
            <person name="Tedersoo L."/>
            <person name="Vaario L.-M."/>
            <person name="Yamada A."/>
            <person name="Yan M."/>
            <person name="Wang P."/>
            <person name="Xu J."/>
            <person name="Bruns T."/>
            <person name="Baldrian P."/>
            <person name="Vilgalys R."/>
            <person name="Henrissat B."/>
            <person name="Grigoriev I.V."/>
            <person name="Hibbett D."/>
            <person name="Nagy L.G."/>
            <person name="Martin F.M."/>
        </authorList>
    </citation>
    <scope>NUCLEOTIDE SEQUENCE</scope>
    <source>
        <strain evidence="2">UH-Tt-Lm1</strain>
    </source>
</reference>
<gene>
    <name evidence="2" type="ORF">BJ322DRAFT_1023616</name>
</gene>
<name>A0A9P6L3T1_9AGAM</name>
<comment type="caution">
    <text evidence="2">The sequence shown here is derived from an EMBL/GenBank/DDBJ whole genome shotgun (WGS) entry which is preliminary data.</text>
</comment>
<feature type="region of interest" description="Disordered" evidence="1">
    <location>
        <begin position="54"/>
        <end position="103"/>
    </location>
</feature>
<proteinExistence type="predicted"/>
<protein>
    <submittedName>
        <fullName evidence="2">Uncharacterized protein</fullName>
    </submittedName>
</protein>
<accession>A0A9P6L3T1</accession>
<feature type="region of interest" description="Disordered" evidence="1">
    <location>
        <begin position="205"/>
        <end position="225"/>
    </location>
</feature>
<evidence type="ECO:0000256" key="1">
    <source>
        <dbReference type="SAM" id="MobiDB-lite"/>
    </source>
</evidence>
<organism evidence="2 3">
    <name type="scientific">Thelephora terrestris</name>
    <dbReference type="NCBI Taxonomy" id="56493"/>
    <lineage>
        <taxon>Eukaryota</taxon>
        <taxon>Fungi</taxon>
        <taxon>Dikarya</taxon>
        <taxon>Basidiomycota</taxon>
        <taxon>Agaricomycotina</taxon>
        <taxon>Agaricomycetes</taxon>
        <taxon>Thelephorales</taxon>
        <taxon>Thelephoraceae</taxon>
        <taxon>Thelephora</taxon>
    </lineage>
</organism>
<evidence type="ECO:0000313" key="3">
    <source>
        <dbReference type="Proteomes" id="UP000736335"/>
    </source>
</evidence>
<dbReference type="AlphaFoldDB" id="A0A9P6L3T1"/>
<dbReference type="EMBL" id="WIUZ02000015">
    <property type="protein sequence ID" value="KAF9780937.1"/>
    <property type="molecule type" value="Genomic_DNA"/>
</dbReference>
<keyword evidence="3" id="KW-1185">Reference proteome</keyword>
<dbReference type="Proteomes" id="UP000736335">
    <property type="component" value="Unassembled WGS sequence"/>
</dbReference>
<reference evidence="2" key="1">
    <citation type="journal article" date="2020" name="Nat. Commun.">
        <title>Large-scale genome sequencing of mycorrhizal fungi provides insights into the early evolution of symbiotic traits.</title>
        <authorList>
            <person name="Miyauchi S."/>
            <person name="Kiss E."/>
            <person name="Kuo A."/>
            <person name="Drula E."/>
            <person name="Kohler A."/>
            <person name="Sanchez-Garcia M."/>
            <person name="Morin E."/>
            <person name="Andreopoulos B."/>
            <person name="Barry K.W."/>
            <person name="Bonito G."/>
            <person name="Buee M."/>
            <person name="Carver A."/>
            <person name="Chen C."/>
            <person name="Cichocki N."/>
            <person name="Clum A."/>
            <person name="Culley D."/>
            <person name="Crous P.W."/>
            <person name="Fauchery L."/>
            <person name="Girlanda M."/>
            <person name="Hayes R.D."/>
            <person name="Keri Z."/>
            <person name="LaButti K."/>
            <person name="Lipzen A."/>
            <person name="Lombard V."/>
            <person name="Magnuson J."/>
            <person name="Maillard F."/>
            <person name="Murat C."/>
            <person name="Nolan M."/>
            <person name="Ohm R.A."/>
            <person name="Pangilinan J."/>
            <person name="Pereira M.F."/>
            <person name="Perotto S."/>
            <person name="Peter M."/>
            <person name="Pfister S."/>
            <person name="Riley R."/>
            <person name="Sitrit Y."/>
            <person name="Stielow J.B."/>
            <person name="Szollosi G."/>
            <person name="Zifcakova L."/>
            <person name="Stursova M."/>
            <person name="Spatafora J.W."/>
            <person name="Tedersoo L."/>
            <person name="Vaario L.M."/>
            <person name="Yamada A."/>
            <person name="Yan M."/>
            <person name="Wang P."/>
            <person name="Xu J."/>
            <person name="Bruns T."/>
            <person name="Baldrian P."/>
            <person name="Vilgalys R."/>
            <person name="Dunand C."/>
            <person name="Henrissat B."/>
            <person name="Grigoriev I.V."/>
            <person name="Hibbett D."/>
            <person name="Nagy L.G."/>
            <person name="Martin F.M."/>
        </authorList>
    </citation>
    <scope>NUCLEOTIDE SEQUENCE</scope>
    <source>
        <strain evidence="2">UH-Tt-Lm1</strain>
    </source>
</reference>
<sequence length="270" mass="29770">MQILDERQLLCPPAIMVDATFCPQTSARSFQPTRTYSSQLRQFYAHKLRGLTENSRKSSAPLHDHPQLLSTIGHGSPPTWSPDAAHTLGPESPASHPPATGEPFSAFSQLIVSRAHTCPDLSDNDSSSLTGSLSLPLFLPRHFVSSVIQFPDERSLPCSPRTSPVPLLACRRALVLPTIPPHPLDPTPPILRPHTPWSHRKLREAIRPSSRSPRAPLDERATPSRALRTTFDGYGSVSRLLSDLPFPPTGALLHRIPDEHTRYIARSRGI</sequence>
<evidence type="ECO:0000313" key="2">
    <source>
        <dbReference type="EMBL" id="KAF9780937.1"/>
    </source>
</evidence>